<name>A0A438KGV7_VITVI</name>
<dbReference type="PANTHER" id="PTHR46293">
    <property type="entry name" value="E3 UBIQUITIN PROTEIN LIGASE DRIP1"/>
    <property type="match status" value="1"/>
</dbReference>
<feature type="compositionally biased region" description="Basic and acidic residues" evidence="1">
    <location>
        <begin position="163"/>
        <end position="172"/>
    </location>
</feature>
<dbReference type="EMBL" id="QGNW01000006">
    <property type="protein sequence ID" value="RVX20445.1"/>
    <property type="molecule type" value="Genomic_DNA"/>
</dbReference>
<dbReference type="AlphaFoldDB" id="A0A438KGV7"/>
<evidence type="ECO:0000313" key="3">
    <source>
        <dbReference type="Proteomes" id="UP000288805"/>
    </source>
</evidence>
<reference evidence="2 3" key="1">
    <citation type="journal article" date="2018" name="PLoS Genet.">
        <title>Population sequencing reveals clonal diversity and ancestral inbreeding in the grapevine cultivar Chardonnay.</title>
        <authorList>
            <person name="Roach M.J."/>
            <person name="Johnson D.L."/>
            <person name="Bohlmann J."/>
            <person name="van Vuuren H.J."/>
            <person name="Jones S.J."/>
            <person name="Pretorius I.S."/>
            <person name="Schmidt S.A."/>
            <person name="Borneman A.R."/>
        </authorList>
    </citation>
    <scope>NUCLEOTIDE SEQUENCE [LARGE SCALE GENOMIC DNA]</scope>
    <source>
        <strain evidence="3">cv. Chardonnay</strain>
        <tissue evidence="2">Leaf</tissue>
    </source>
</reference>
<evidence type="ECO:0000256" key="1">
    <source>
        <dbReference type="SAM" id="MobiDB-lite"/>
    </source>
</evidence>
<dbReference type="InterPro" id="IPR044807">
    <property type="entry name" value="DRIP1-like"/>
</dbReference>
<feature type="compositionally biased region" description="Polar residues" evidence="1">
    <location>
        <begin position="150"/>
        <end position="162"/>
    </location>
</feature>
<gene>
    <name evidence="2" type="primary">DRIP1_0</name>
    <name evidence="2" type="ORF">CK203_002449</name>
</gene>
<organism evidence="2 3">
    <name type="scientific">Vitis vinifera</name>
    <name type="common">Grape</name>
    <dbReference type="NCBI Taxonomy" id="29760"/>
    <lineage>
        <taxon>Eukaryota</taxon>
        <taxon>Viridiplantae</taxon>
        <taxon>Streptophyta</taxon>
        <taxon>Embryophyta</taxon>
        <taxon>Tracheophyta</taxon>
        <taxon>Spermatophyta</taxon>
        <taxon>Magnoliopsida</taxon>
        <taxon>eudicotyledons</taxon>
        <taxon>Gunneridae</taxon>
        <taxon>Pentapetalae</taxon>
        <taxon>rosids</taxon>
        <taxon>Vitales</taxon>
        <taxon>Vitaceae</taxon>
        <taxon>Viteae</taxon>
        <taxon>Vitis</taxon>
    </lineage>
</organism>
<dbReference type="GO" id="GO:0004842">
    <property type="term" value="F:ubiquitin-protein transferase activity"/>
    <property type="evidence" value="ECO:0007669"/>
    <property type="project" value="InterPro"/>
</dbReference>
<dbReference type="PANTHER" id="PTHR46293:SF16">
    <property type="entry name" value="E3 UBIQUITIN PROTEIN LIGASE DRIP1"/>
    <property type="match status" value="1"/>
</dbReference>
<accession>A0A438KGV7</accession>
<proteinExistence type="predicted"/>
<sequence length="285" mass="31796">MAVRSLLVLIGEVFTSSPFYWIPHLESTNLNFDGCYLGWPDHNLQDVRAKIFPFKRRKVKAPEVVLPVTLPVKRKERSLSSLVVSTPRVSTQTTMTGRRTKSVARKATALRGSGFSIEKLIKKEEDSVGERPASSSSPETLNKFTQNIRQNSPSAEPSIHSTPNKETENGAESWEGKFDLWKPLNCLVEVANRTKSLKFNSQGSAVKSEPMHVPDESVKPKKLCRVRRRRAAAFGELGISPQAVLNAVNNHKRRTGSIWFSLVASEDQEGDASLPQISSNFLRIK</sequence>
<feature type="region of interest" description="Disordered" evidence="1">
    <location>
        <begin position="150"/>
        <end position="172"/>
    </location>
</feature>
<comment type="caution">
    <text evidence="2">The sequence shown here is derived from an EMBL/GenBank/DDBJ whole genome shotgun (WGS) entry which is preliminary data.</text>
</comment>
<protein>
    <submittedName>
        <fullName evidence="2">E3 ubiquitin protein ligase DRIP1</fullName>
    </submittedName>
</protein>
<dbReference type="Proteomes" id="UP000288805">
    <property type="component" value="Unassembled WGS sequence"/>
</dbReference>
<evidence type="ECO:0000313" key="2">
    <source>
        <dbReference type="EMBL" id="RVX20445.1"/>
    </source>
</evidence>